<reference evidence="2 3" key="1">
    <citation type="submission" date="2018-09" db="EMBL/GenBank/DDBJ databases">
        <title>Zymobacter palmae IAM14233 (=T109) whole genome analysis.</title>
        <authorList>
            <person name="Yanase H."/>
        </authorList>
    </citation>
    <scope>NUCLEOTIDE SEQUENCE [LARGE SCALE GENOMIC DNA]</scope>
    <source>
        <strain evidence="2 3">IAM14233</strain>
    </source>
</reference>
<evidence type="ECO:0000313" key="2">
    <source>
        <dbReference type="EMBL" id="BBG29299.1"/>
    </source>
</evidence>
<sequence length="83" mass="9125">MKNKVWIPIAIIFIGLMASASFDSDPGLWSPRFLVTYASVILACLVSLFLALTKAFPLSLEVVLVLTACYIVLLPIIKLSLDR</sequence>
<feature type="transmembrane region" description="Helical" evidence="1">
    <location>
        <begin position="34"/>
        <end position="52"/>
    </location>
</feature>
<dbReference type="RefSeq" id="WP_027704862.1">
    <property type="nucleotide sequence ID" value="NZ_AP018933.1"/>
</dbReference>
<keyword evidence="1" id="KW-0812">Transmembrane</keyword>
<protein>
    <submittedName>
        <fullName evidence="2">Uncharacterized conserved protein</fullName>
    </submittedName>
</protein>
<keyword evidence="3" id="KW-1185">Reference proteome</keyword>
<dbReference type="KEGG" id="zpl:ZBT109_0511"/>
<name>A0A348HCE7_9GAMM</name>
<evidence type="ECO:0000256" key="1">
    <source>
        <dbReference type="SAM" id="Phobius"/>
    </source>
</evidence>
<feature type="transmembrane region" description="Helical" evidence="1">
    <location>
        <begin position="58"/>
        <end position="77"/>
    </location>
</feature>
<keyword evidence="1" id="KW-1133">Transmembrane helix</keyword>
<feature type="transmembrane region" description="Helical" evidence="1">
    <location>
        <begin position="6"/>
        <end position="22"/>
    </location>
</feature>
<gene>
    <name evidence="2" type="ORF">ZBT109_0511</name>
</gene>
<organism evidence="2 3">
    <name type="scientific">Zymobacter palmae</name>
    <dbReference type="NCBI Taxonomy" id="33074"/>
    <lineage>
        <taxon>Bacteria</taxon>
        <taxon>Pseudomonadati</taxon>
        <taxon>Pseudomonadota</taxon>
        <taxon>Gammaproteobacteria</taxon>
        <taxon>Oceanospirillales</taxon>
        <taxon>Halomonadaceae</taxon>
        <taxon>Zymobacter group</taxon>
        <taxon>Zymobacter</taxon>
    </lineage>
</organism>
<accession>A0A348HCE7</accession>
<keyword evidence="1" id="KW-0472">Membrane</keyword>
<dbReference type="Proteomes" id="UP000267342">
    <property type="component" value="Chromosome"/>
</dbReference>
<dbReference type="EMBL" id="AP018933">
    <property type="protein sequence ID" value="BBG29299.1"/>
    <property type="molecule type" value="Genomic_DNA"/>
</dbReference>
<evidence type="ECO:0000313" key="3">
    <source>
        <dbReference type="Proteomes" id="UP000267342"/>
    </source>
</evidence>
<proteinExistence type="predicted"/>
<dbReference type="AlphaFoldDB" id="A0A348HCE7"/>